<dbReference type="Proteomes" id="UP000277300">
    <property type="component" value="Unassembled WGS sequence"/>
</dbReference>
<dbReference type="EMBL" id="MBDO02000019">
    <property type="protein sequence ID" value="RLN67852.1"/>
    <property type="molecule type" value="Genomic_DNA"/>
</dbReference>
<dbReference type="AlphaFoldDB" id="A0A3F2S1D9"/>
<evidence type="ECO:0000313" key="4">
    <source>
        <dbReference type="Proteomes" id="UP000284657"/>
    </source>
</evidence>
<protein>
    <submittedName>
        <fullName evidence="2">Uncharacterized protein</fullName>
    </submittedName>
</protein>
<accession>A0A3F2S1D9</accession>
<gene>
    <name evidence="1" type="ORF">BBJ29_005690</name>
    <name evidence="2" type="ORF">BBP00_00001395</name>
</gene>
<evidence type="ECO:0000313" key="3">
    <source>
        <dbReference type="Proteomes" id="UP000277300"/>
    </source>
</evidence>
<dbReference type="EMBL" id="MBAD02002564">
    <property type="protein sequence ID" value="RLN46584.1"/>
    <property type="molecule type" value="Genomic_DNA"/>
</dbReference>
<dbReference type="OrthoDB" id="61627at2759"/>
<evidence type="ECO:0000313" key="1">
    <source>
        <dbReference type="EMBL" id="RLN46584.1"/>
    </source>
</evidence>
<comment type="caution">
    <text evidence="2">The sequence shown here is derived from an EMBL/GenBank/DDBJ whole genome shotgun (WGS) entry which is preliminary data.</text>
</comment>
<reference evidence="3 4" key="1">
    <citation type="submission" date="2018-07" db="EMBL/GenBank/DDBJ databases">
        <title>Genome sequencing of oomycete isolates from Chile give support for New Zealand origin for Phytophthora kernoviae and make available the first Nothophytophthora sp. genome.</title>
        <authorList>
            <person name="Studholme D.J."/>
            <person name="Sanfuentes E."/>
            <person name="Panda P."/>
            <person name="Hill R."/>
            <person name="Sambles C."/>
            <person name="Grant M."/>
            <person name="Williams N.M."/>
            <person name="Mcdougal R.L."/>
        </authorList>
    </citation>
    <scope>NUCLEOTIDE SEQUENCE [LARGE SCALE GENOMIC DNA]</scope>
    <source>
        <strain evidence="2">Chile6</strain>
        <strain evidence="1">Chile7</strain>
    </source>
</reference>
<dbReference type="Proteomes" id="UP000284657">
    <property type="component" value="Unassembled WGS sequence"/>
</dbReference>
<sequence>MTPSRVRNSNQVSDSDSVTEASLFADAVARKNKEKMIDTLAQGPSILRQKDENDWLPLHQVCNLRPNYRFIDLMTMMVNTYPDAVHCGDKVLYNARDDEFSEVTIVVRSYWLRINVIG</sequence>
<name>A0A3F2S1D9_9STRA</name>
<proteinExistence type="predicted"/>
<organism evidence="2 3">
    <name type="scientific">Phytophthora kernoviae</name>
    <dbReference type="NCBI Taxonomy" id="325452"/>
    <lineage>
        <taxon>Eukaryota</taxon>
        <taxon>Sar</taxon>
        <taxon>Stramenopiles</taxon>
        <taxon>Oomycota</taxon>
        <taxon>Peronosporomycetes</taxon>
        <taxon>Peronosporales</taxon>
        <taxon>Peronosporaceae</taxon>
        <taxon>Phytophthora</taxon>
    </lineage>
</organism>
<evidence type="ECO:0000313" key="2">
    <source>
        <dbReference type="EMBL" id="RLN67852.1"/>
    </source>
</evidence>